<gene>
    <name evidence="1" type="ORF">E2C01_005094</name>
</gene>
<dbReference type="EMBL" id="VSRR010000214">
    <property type="protein sequence ID" value="MPC12403.1"/>
    <property type="molecule type" value="Genomic_DNA"/>
</dbReference>
<sequence length="72" mass="8147">MVSAGLVAACRDFRQTRCRHVTHRSFPSNIKGLVFYIRSRHTATESYDITQHGANGSDVLGLPCIRHHLPRM</sequence>
<dbReference type="AlphaFoldDB" id="A0A5B7CY75"/>
<keyword evidence="2" id="KW-1185">Reference proteome</keyword>
<name>A0A5B7CY75_PORTR</name>
<organism evidence="1 2">
    <name type="scientific">Portunus trituberculatus</name>
    <name type="common">Swimming crab</name>
    <name type="synonym">Neptunus trituberculatus</name>
    <dbReference type="NCBI Taxonomy" id="210409"/>
    <lineage>
        <taxon>Eukaryota</taxon>
        <taxon>Metazoa</taxon>
        <taxon>Ecdysozoa</taxon>
        <taxon>Arthropoda</taxon>
        <taxon>Crustacea</taxon>
        <taxon>Multicrustacea</taxon>
        <taxon>Malacostraca</taxon>
        <taxon>Eumalacostraca</taxon>
        <taxon>Eucarida</taxon>
        <taxon>Decapoda</taxon>
        <taxon>Pleocyemata</taxon>
        <taxon>Brachyura</taxon>
        <taxon>Eubrachyura</taxon>
        <taxon>Portunoidea</taxon>
        <taxon>Portunidae</taxon>
        <taxon>Portuninae</taxon>
        <taxon>Portunus</taxon>
    </lineage>
</organism>
<evidence type="ECO:0000313" key="1">
    <source>
        <dbReference type="EMBL" id="MPC12403.1"/>
    </source>
</evidence>
<dbReference type="Proteomes" id="UP000324222">
    <property type="component" value="Unassembled WGS sequence"/>
</dbReference>
<proteinExistence type="predicted"/>
<comment type="caution">
    <text evidence="1">The sequence shown here is derived from an EMBL/GenBank/DDBJ whole genome shotgun (WGS) entry which is preliminary data.</text>
</comment>
<protein>
    <submittedName>
        <fullName evidence="1">Uncharacterized protein</fullName>
    </submittedName>
</protein>
<accession>A0A5B7CY75</accession>
<evidence type="ECO:0000313" key="2">
    <source>
        <dbReference type="Proteomes" id="UP000324222"/>
    </source>
</evidence>
<reference evidence="1 2" key="1">
    <citation type="submission" date="2019-05" db="EMBL/GenBank/DDBJ databases">
        <title>Another draft genome of Portunus trituberculatus and its Hox gene families provides insights of decapod evolution.</title>
        <authorList>
            <person name="Jeong J.-H."/>
            <person name="Song I."/>
            <person name="Kim S."/>
            <person name="Choi T."/>
            <person name="Kim D."/>
            <person name="Ryu S."/>
            <person name="Kim W."/>
        </authorList>
    </citation>
    <scope>NUCLEOTIDE SEQUENCE [LARGE SCALE GENOMIC DNA]</scope>
    <source>
        <tissue evidence="1">Muscle</tissue>
    </source>
</reference>